<comment type="caution">
    <text evidence="2">The sequence shown here is derived from an EMBL/GenBank/DDBJ whole genome shotgun (WGS) entry which is preliminary data.</text>
</comment>
<protein>
    <submittedName>
        <fullName evidence="2">Uncharacterized protein</fullName>
    </submittedName>
</protein>
<evidence type="ECO:0000313" key="3">
    <source>
        <dbReference type="Proteomes" id="UP000461288"/>
    </source>
</evidence>
<dbReference type="EMBL" id="WTFN01000068">
    <property type="protein sequence ID" value="MWK58744.1"/>
    <property type="molecule type" value="Genomic_DNA"/>
</dbReference>
<organism evidence="2 3">
    <name type="scientific">Metapseudomonas otitidis</name>
    <dbReference type="NCBI Taxonomy" id="319939"/>
    <lineage>
        <taxon>Bacteria</taxon>
        <taxon>Pseudomonadati</taxon>
        <taxon>Pseudomonadota</taxon>
        <taxon>Gammaproteobacteria</taxon>
        <taxon>Pseudomonadales</taxon>
        <taxon>Pseudomonadaceae</taxon>
        <taxon>Metapseudomonas</taxon>
    </lineage>
</organism>
<sequence>MAEKIKPCHCGYEGELMGMVHAGFLSLTCPSCNRTAEAFTAEGLAQAWNKPAPDSAQDHHNDAADSPRSSK</sequence>
<dbReference type="AlphaFoldDB" id="A0A7X3KWF7"/>
<evidence type="ECO:0000313" key="2">
    <source>
        <dbReference type="EMBL" id="MWK58744.1"/>
    </source>
</evidence>
<reference evidence="2 3" key="1">
    <citation type="submission" date="2019-12" db="EMBL/GenBank/DDBJ databases">
        <title>Draft genome sequence of Pseudomonas otitidis recovered from a chicken carcass.</title>
        <authorList>
            <person name="Vieira T.R."/>
            <person name="Oliviera E.F.C."/>
            <person name="Silva N.M.V."/>
            <person name="Sambrano G.E."/>
            <person name="Cibulski S.P."/>
            <person name="Cardoso M.R.I."/>
        </authorList>
    </citation>
    <scope>NUCLEOTIDE SEQUENCE [LARGE SCALE GENOMIC DNA]</scope>
    <source>
        <strain evidence="2 3">25_K</strain>
    </source>
</reference>
<gene>
    <name evidence="2" type="ORF">GO594_22405</name>
</gene>
<evidence type="ECO:0000256" key="1">
    <source>
        <dbReference type="SAM" id="MobiDB-lite"/>
    </source>
</evidence>
<accession>A0A7X3KWF7</accession>
<proteinExistence type="predicted"/>
<name>A0A7X3KWF7_9GAMM</name>
<dbReference type="Proteomes" id="UP000461288">
    <property type="component" value="Unassembled WGS sequence"/>
</dbReference>
<feature type="compositionally biased region" description="Basic and acidic residues" evidence="1">
    <location>
        <begin position="56"/>
        <end position="65"/>
    </location>
</feature>
<dbReference type="RefSeq" id="WP_160482078.1">
    <property type="nucleotide sequence ID" value="NZ_WTFN01000068.1"/>
</dbReference>
<feature type="region of interest" description="Disordered" evidence="1">
    <location>
        <begin position="47"/>
        <end position="71"/>
    </location>
</feature>